<sequence length="216" mass="23496">MIFVALYSLEFMCPRIASANVFTDTIDFQDLKLPLGQATTLTSYAGLVWQNFKVIRSNILELGGILTILSAAWRHSASLAGLILQMAVSLGSMLLEHGSYQMRSTHPCSVTSIGKNNQGAEVARQTTKFSPASSGGLPIDGLPLVGMAYAVVYGGVTAITGMWTFTSAITTAVFEVLPTVDDSPRMGRRDAIIKAYEEKGLMFTVHFYQLKLDKKF</sequence>
<dbReference type="AlphaFoldDB" id="A0AAV9WZV5"/>
<comment type="caution">
    <text evidence="1">The sequence shown here is derived from an EMBL/GenBank/DDBJ whole genome shotgun (WGS) entry which is preliminary data.</text>
</comment>
<proteinExistence type="predicted"/>
<dbReference type="Proteomes" id="UP001365542">
    <property type="component" value="Unassembled WGS sequence"/>
</dbReference>
<accession>A0AAV9WZV5</accession>
<reference evidence="1 2" key="1">
    <citation type="submission" date="2019-10" db="EMBL/GenBank/DDBJ databases">
        <authorList>
            <person name="Palmer J.M."/>
        </authorList>
    </citation>
    <scope>NUCLEOTIDE SEQUENCE [LARGE SCALE GENOMIC DNA]</scope>
    <source>
        <strain evidence="1 2">TWF694</strain>
    </source>
</reference>
<organism evidence="1 2">
    <name type="scientific">Orbilia ellipsospora</name>
    <dbReference type="NCBI Taxonomy" id="2528407"/>
    <lineage>
        <taxon>Eukaryota</taxon>
        <taxon>Fungi</taxon>
        <taxon>Dikarya</taxon>
        <taxon>Ascomycota</taxon>
        <taxon>Pezizomycotina</taxon>
        <taxon>Orbiliomycetes</taxon>
        <taxon>Orbiliales</taxon>
        <taxon>Orbiliaceae</taxon>
        <taxon>Orbilia</taxon>
    </lineage>
</organism>
<gene>
    <name evidence="1" type="ORF">TWF694_002836</name>
</gene>
<evidence type="ECO:0000313" key="2">
    <source>
        <dbReference type="Proteomes" id="UP001365542"/>
    </source>
</evidence>
<dbReference type="EMBL" id="JAVHJO010000012">
    <property type="protein sequence ID" value="KAK6531659.1"/>
    <property type="molecule type" value="Genomic_DNA"/>
</dbReference>
<keyword evidence="2" id="KW-1185">Reference proteome</keyword>
<evidence type="ECO:0000313" key="1">
    <source>
        <dbReference type="EMBL" id="KAK6531659.1"/>
    </source>
</evidence>
<name>A0AAV9WZV5_9PEZI</name>
<protein>
    <submittedName>
        <fullName evidence="1">Uncharacterized protein</fullName>
    </submittedName>
</protein>